<feature type="domain" description="FCP1 homology" evidence="2">
    <location>
        <begin position="286"/>
        <end position="488"/>
    </location>
</feature>
<dbReference type="SUPFAM" id="SSF56784">
    <property type="entry name" value="HAD-like"/>
    <property type="match status" value="1"/>
</dbReference>
<dbReference type="GO" id="GO:0015031">
    <property type="term" value="P:protein transport"/>
    <property type="evidence" value="ECO:0007669"/>
    <property type="project" value="UniProtKB-KW"/>
</dbReference>
<protein>
    <recommendedName>
        <fullName evidence="1">Mitochondrial import inner membrane translocase subunit TIM50</fullName>
    </recommendedName>
</protein>
<dbReference type="OrthoDB" id="277011at2759"/>
<evidence type="ECO:0000313" key="4">
    <source>
        <dbReference type="Proteomes" id="UP000673552"/>
    </source>
</evidence>
<dbReference type="InterPro" id="IPR036412">
    <property type="entry name" value="HAD-like_sf"/>
</dbReference>
<comment type="similarity">
    <text evidence="1">Belongs to the TIM50 family.</text>
</comment>
<reference evidence="4" key="1">
    <citation type="journal article" date="2021" name="Microbiol. Resour. Announc.">
        <title>LGAAP: Leishmaniinae Genome Assembly and Annotation Pipeline.</title>
        <authorList>
            <person name="Almutairi H."/>
            <person name="Urbaniak M.D."/>
            <person name="Bates M.D."/>
            <person name="Jariyapan N."/>
            <person name="Kwakye-Nuako G."/>
            <person name="Thomaz-Soccol V."/>
            <person name="Al-Salem W.S."/>
            <person name="Dillon R.J."/>
            <person name="Bates P.A."/>
            <person name="Gatherer D."/>
        </authorList>
    </citation>
    <scope>NUCLEOTIDE SEQUENCE [LARGE SCALE GENOMIC DNA]</scope>
</reference>
<dbReference type="RefSeq" id="XP_067174843.1">
    <property type="nucleotide sequence ID" value="XM_067318738.1"/>
</dbReference>
<dbReference type="AlphaFoldDB" id="A0A836GK20"/>
<dbReference type="GO" id="GO:0005744">
    <property type="term" value="C:TIM23 mitochondrial import inner membrane translocase complex"/>
    <property type="evidence" value="ECO:0007669"/>
    <property type="project" value="UniProtKB-UniRule"/>
</dbReference>
<keyword evidence="1" id="KW-0496">Mitochondrion</keyword>
<dbReference type="SMART" id="SM00577">
    <property type="entry name" value="CPDc"/>
    <property type="match status" value="1"/>
</dbReference>
<sequence length="561" mass="60227">MPACSSIAVTGPCRPCECAAVLAMPVRPPLTRSAVLGDTGSAFASVNVRSLLEVAAPLPGCALRRACPYRCASQDGLLPHQGKDADSAYIINSTIDSSMSSAASLAPPGERSCSPLGSSAADRRSSLLVLPPARGAVSVGSHLPDSAPSRKAIAETLASLLPSSAAKVKAVSESVSVLLSAQSAIVAAELSSVPFPAPYLPRGPSYPLRRGRRSGSKSKLSIFAPPHAPTLYATEEELPVCVDPEGVRCCPLLDPQCEEGVLSDGQINLSPFLNWKFVPYLSPQAEGQARPTVVLDMDETLLHTSVVPMDDADAEVDVPCPPDDARGAAASKTSTGYTLFVKYRPHLREFLLFCVQHFEVVIFTASKAFYAHAVLRKLQEDFPDIAFRLNSNASGNASASQRVGDKTHAIEVLNRDHCTPTNVGYTKDLHLIGRDLRRTILVDNNKVCGIFQPYNTVHVKDFARRRSALRAAPQHQMREMQLRYVRRAIPASSVTMAEDAAASPSLRASEDDNCAHLWEDPEDAVLLRLCAAGGLLHRLSQCENVPSFMQRTVRFNRAASG</sequence>
<comment type="subunit">
    <text evidence="1">Component of the TIM23 complex.</text>
</comment>
<accession>A0A836GK20</accession>
<keyword evidence="1" id="KW-0813">Transport</keyword>
<dbReference type="GeneID" id="92511250"/>
<reference evidence="4" key="2">
    <citation type="journal article" date="2021" name="Sci. Data">
        <title>Chromosome-scale genome sequencing, assembly and annotation of six genomes from subfamily Leishmaniinae.</title>
        <authorList>
            <person name="Almutairi H."/>
            <person name="Urbaniak M.D."/>
            <person name="Bates M.D."/>
            <person name="Jariyapan N."/>
            <person name="Kwakye-Nuako G."/>
            <person name="Thomaz Soccol V."/>
            <person name="Al-Salem W.S."/>
            <person name="Dillon R.J."/>
            <person name="Bates P.A."/>
            <person name="Gatherer D."/>
        </authorList>
    </citation>
    <scope>NUCLEOTIDE SEQUENCE [LARGE SCALE GENOMIC DNA]</scope>
</reference>
<dbReference type="PANTHER" id="PTHR12210">
    <property type="entry name" value="DULLARD PROTEIN PHOSPHATASE"/>
    <property type="match status" value="1"/>
</dbReference>
<dbReference type="InterPro" id="IPR023214">
    <property type="entry name" value="HAD_sf"/>
</dbReference>
<dbReference type="InterPro" id="IPR004274">
    <property type="entry name" value="FCP1_dom"/>
</dbReference>
<gene>
    <name evidence="3" type="ORF">LSCM1_01112</name>
</gene>
<dbReference type="Pfam" id="PF03031">
    <property type="entry name" value="NIF"/>
    <property type="match status" value="2"/>
</dbReference>
<dbReference type="Proteomes" id="UP000673552">
    <property type="component" value="Unassembled WGS sequence"/>
</dbReference>
<comment type="function">
    <text evidence="1">Essential component of the TIM23 complex, a complex that mediates the translocation of transit peptide-containing proteins across the mitochondrial inner membrane.</text>
</comment>
<name>A0A836GK20_9TRYP</name>
<keyword evidence="1" id="KW-0653">Protein transport</keyword>
<dbReference type="PROSITE" id="PS50969">
    <property type="entry name" value="FCP1"/>
    <property type="match status" value="1"/>
</dbReference>
<dbReference type="CDD" id="cd07521">
    <property type="entry name" value="HAD_FCP1-like"/>
    <property type="match status" value="1"/>
</dbReference>
<organism evidence="3 4">
    <name type="scientific">Leishmania martiniquensis</name>
    <dbReference type="NCBI Taxonomy" id="1580590"/>
    <lineage>
        <taxon>Eukaryota</taxon>
        <taxon>Discoba</taxon>
        <taxon>Euglenozoa</taxon>
        <taxon>Kinetoplastea</taxon>
        <taxon>Metakinetoplastina</taxon>
        <taxon>Trypanosomatida</taxon>
        <taxon>Trypanosomatidae</taxon>
        <taxon>Leishmaniinae</taxon>
        <taxon>Leishmania</taxon>
    </lineage>
</organism>
<dbReference type="EMBL" id="JAFEUZ010000035">
    <property type="protein sequence ID" value="KAG5466935.1"/>
    <property type="molecule type" value="Genomic_DNA"/>
</dbReference>
<evidence type="ECO:0000259" key="2">
    <source>
        <dbReference type="PROSITE" id="PS50969"/>
    </source>
</evidence>
<proteinExistence type="inferred from homology"/>
<evidence type="ECO:0000313" key="3">
    <source>
        <dbReference type="EMBL" id="KAG5466935.1"/>
    </source>
</evidence>
<evidence type="ECO:0000256" key="1">
    <source>
        <dbReference type="RuleBase" id="RU365079"/>
    </source>
</evidence>
<comment type="caution">
    <text evidence="3">The sequence shown here is derived from an EMBL/GenBank/DDBJ whole genome shotgun (WGS) entry which is preliminary data.</text>
</comment>
<dbReference type="Gene3D" id="3.40.50.1000">
    <property type="entry name" value="HAD superfamily/HAD-like"/>
    <property type="match status" value="1"/>
</dbReference>
<dbReference type="InterPro" id="IPR050365">
    <property type="entry name" value="TIM50"/>
</dbReference>
<comment type="subcellular location">
    <subcellularLocation>
        <location evidence="1">Mitochondrion inner membrane</location>
        <topology evidence="1">Single-pass membrane protein</topology>
    </subcellularLocation>
</comment>
<dbReference type="KEGG" id="lmat:92511250"/>
<keyword evidence="1" id="KW-0811">Translocation</keyword>
<keyword evidence="4" id="KW-1185">Reference proteome</keyword>
<keyword evidence="1" id="KW-0809">Transit peptide</keyword>